<dbReference type="PROSITE" id="PS50931">
    <property type="entry name" value="HTH_LYSR"/>
    <property type="match status" value="1"/>
</dbReference>
<gene>
    <name evidence="7" type="primary">gcvA</name>
    <name evidence="6" type="ORF">ABRY94_06465</name>
    <name evidence="7" type="ORF">ABRZ07_00070</name>
</gene>
<dbReference type="RefSeq" id="WP_368649230.1">
    <property type="nucleotide sequence ID" value="NZ_CP158262.1"/>
</dbReference>
<evidence type="ECO:0000256" key="2">
    <source>
        <dbReference type="ARBA" id="ARBA00023015"/>
    </source>
</evidence>
<dbReference type="Gene3D" id="1.10.10.10">
    <property type="entry name" value="Winged helix-like DNA-binding domain superfamily/Winged helix DNA-binding domain"/>
    <property type="match status" value="1"/>
</dbReference>
<dbReference type="InterPro" id="IPR000847">
    <property type="entry name" value="LysR_HTH_N"/>
</dbReference>
<keyword evidence="3" id="KW-0238">DNA-binding</keyword>
<dbReference type="PANTHER" id="PTHR30537:SF26">
    <property type="entry name" value="GLYCINE CLEAVAGE SYSTEM TRANSCRIPTIONAL ACTIVATOR"/>
    <property type="match status" value="1"/>
</dbReference>
<dbReference type="EMBL" id="CP158267">
    <property type="protein sequence ID" value="XDJ79955.1"/>
    <property type="molecule type" value="Genomic_DNA"/>
</dbReference>
<proteinExistence type="inferred from homology"/>
<dbReference type="InterPro" id="IPR036390">
    <property type="entry name" value="WH_DNA-bd_sf"/>
</dbReference>
<dbReference type="GO" id="GO:0003700">
    <property type="term" value="F:DNA-binding transcription factor activity"/>
    <property type="evidence" value="ECO:0007669"/>
    <property type="project" value="InterPro"/>
</dbReference>
<dbReference type="PANTHER" id="PTHR30537">
    <property type="entry name" value="HTH-TYPE TRANSCRIPTIONAL REGULATOR"/>
    <property type="match status" value="1"/>
</dbReference>
<dbReference type="Pfam" id="PF03466">
    <property type="entry name" value="LysR_substrate"/>
    <property type="match status" value="1"/>
</dbReference>
<accession>A0AB39FLY5</accession>
<keyword evidence="4" id="KW-0804">Transcription</keyword>
<evidence type="ECO:0000259" key="5">
    <source>
        <dbReference type="PROSITE" id="PS50931"/>
    </source>
</evidence>
<dbReference type="GO" id="GO:0043565">
    <property type="term" value="F:sequence-specific DNA binding"/>
    <property type="evidence" value="ECO:0007669"/>
    <property type="project" value="TreeGrafter"/>
</dbReference>
<dbReference type="Pfam" id="PF00126">
    <property type="entry name" value="HTH_1"/>
    <property type="match status" value="1"/>
</dbReference>
<feature type="domain" description="HTH lysR-type" evidence="5">
    <location>
        <begin position="5"/>
        <end position="65"/>
    </location>
</feature>
<dbReference type="Gene3D" id="3.40.190.10">
    <property type="entry name" value="Periplasmic binding protein-like II"/>
    <property type="match status" value="2"/>
</dbReference>
<sequence length="303" mass="33171">MKAPIHLNALRAFEASARHQSFSAAARELNVTPAAVGQLVRTLESWLGAPLFVRAGSGKARLVPTETAERALVDIRAGFDRLTLGMERLKDGSAGGVLTVTVSPAFAAKWLLPRIDRFQTSCPDTDVRLDTNHKSVDFVSQRIDIGVRYGLGQWPGLKAEKLMDEEVYPVCSPDLLRQPGRLQKLSGLAEETLIHDLSMDGHAGFPTWATWMEEAGVTGADTQRGMRINNSAAVLQAATEGRGVALARSVMARDDLAGGRLVRLFPEICVAPALAYYVVYRPECANLPRLVAFREWLHTEARR</sequence>
<dbReference type="SUPFAM" id="SSF53850">
    <property type="entry name" value="Periplasmic binding protein-like II"/>
    <property type="match status" value="1"/>
</dbReference>
<evidence type="ECO:0000256" key="1">
    <source>
        <dbReference type="ARBA" id="ARBA00009437"/>
    </source>
</evidence>
<dbReference type="PRINTS" id="PR00039">
    <property type="entry name" value="HTHLYSR"/>
</dbReference>
<name>A0AB39FLY5_9BURK</name>
<evidence type="ECO:0000313" key="6">
    <source>
        <dbReference type="EMBL" id="XDJ70417.1"/>
    </source>
</evidence>
<dbReference type="AlphaFoldDB" id="A0AB39FLY5"/>
<protein>
    <submittedName>
        <fullName evidence="7">Transcriptional regulator GcvA</fullName>
    </submittedName>
</protein>
<dbReference type="GO" id="GO:0006351">
    <property type="term" value="P:DNA-templated transcription"/>
    <property type="evidence" value="ECO:0007669"/>
    <property type="project" value="TreeGrafter"/>
</dbReference>
<reference evidence="7" key="1">
    <citation type="submission" date="2024-05" db="EMBL/GenBank/DDBJ databases">
        <authorList>
            <person name="Luo Y.-C."/>
            <person name="Nicholds J."/>
            <person name="Mortimer T."/>
            <person name="Maboni G."/>
        </authorList>
    </citation>
    <scope>NUCLEOTIDE SEQUENCE</scope>
    <source>
        <strain evidence="7">141555</strain>
        <strain evidence="6">144863</strain>
    </source>
</reference>
<evidence type="ECO:0000256" key="3">
    <source>
        <dbReference type="ARBA" id="ARBA00023125"/>
    </source>
</evidence>
<evidence type="ECO:0000256" key="4">
    <source>
        <dbReference type="ARBA" id="ARBA00023163"/>
    </source>
</evidence>
<dbReference type="InterPro" id="IPR036388">
    <property type="entry name" value="WH-like_DNA-bd_sf"/>
</dbReference>
<dbReference type="NCBIfam" id="NF008352">
    <property type="entry name" value="PRK11139.1"/>
    <property type="match status" value="1"/>
</dbReference>
<keyword evidence="2" id="KW-0805">Transcription regulation</keyword>
<comment type="similarity">
    <text evidence="1">Belongs to the LysR transcriptional regulatory family.</text>
</comment>
<dbReference type="CDD" id="cd08432">
    <property type="entry name" value="PBP2_GcdR_TrpI_HvrB_AmpR_like"/>
    <property type="match status" value="1"/>
</dbReference>
<dbReference type="InterPro" id="IPR058163">
    <property type="entry name" value="LysR-type_TF_proteobact-type"/>
</dbReference>
<dbReference type="SUPFAM" id="SSF46785">
    <property type="entry name" value="Winged helix' DNA-binding domain"/>
    <property type="match status" value="1"/>
</dbReference>
<dbReference type="InterPro" id="IPR005119">
    <property type="entry name" value="LysR_subst-bd"/>
</dbReference>
<organism evidence="7">
    <name type="scientific">Castellaniella ginsengisoli</name>
    <dbReference type="NCBI Taxonomy" id="546114"/>
    <lineage>
        <taxon>Bacteria</taxon>
        <taxon>Pseudomonadati</taxon>
        <taxon>Pseudomonadota</taxon>
        <taxon>Betaproteobacteria</taxon>
        <taxon>Burkholderiales</taxon>
        <taxon>Alcaligenaceae</taxon>
        <taxon>Castellaniella</taxon>
    </lineage>
</organism>
<evidence type="ECO:0000313" key="7">
    <source>
        <dbReference type="EMBL" id="XDJ79955.1"/>
    </source>
</evidence>
<dbReference type="EMBL" id="CP158262">
    <property type="protein sequence ID" value="XDJ70417.1"/>
    <property type="molecule type" value="Genomic_DNA"/>
</dbReference>